<name>A0A849L184_9RHOB</name>
<dbReference type="AlphaFoldDB" id="A0A849L184"/>
<dbReference type="Gene3D" id="3.40.50.880">
    <property type="match status" value="1"/>
</dbReference>
<reference evidence="6 7" key="1">
    <citation type="submission" date="2020-05" db="EMBL/GenBank/DDBJ databases">
        <title>Gimesia benthica sp. nov., a novel planctomycete isolated from a deep-sea water sample of the Northwest Indian Ocean.</title>
        <authorList>
            <person name="Wang J."/>
            <person name="Ruan C."/>
            <person name="Song L."/>
            <person name="Zhu Y."/>
            <person name="Li A."/>
            <person name="Zheng X."/>
            <person name="Wang L."/>
            <person name="Lu Z."/>
            <person name="Huang Y."/>
            <person name="Du W."/>
            <person name="Zhou Y."/>
            <person name="Huang L."/>
            <person name="Dai X."/>
        </authorList>
    </citation>
    <scope>NUCLEOTIDE SEQUENCE [LARGE SCALE GENOMIC DNA]</scope>
    <source>
        <strain evidence="6 7">YYQ-30</strain>
    </source>
</reference>
<protein>
    <recommendedName>
        <fullName evidence="5">gamma-glutamyl-gamma-aminobutyrate hydrolase</fullName>
        <ecNumber evidence="5">3.5.1.94</ecNumber>
    </recommendedName>
</protein>
<keyword evidence="6" id="KW-0378">Hydrolase</keyword>
<proteinExistence type="inferred from homology"/>
<evidence type="ECO:0000313" key="7">
    <source>
        <dbReference type="Proteomes" id="UP000572377"/>
    </source>
</evidence>
<comment type="catalytic activity">
    <reaction evidence="2">
        <text>4-(gamma-L-glutamylamino)butanoate + H2O = 4-aminobutanoate + L-glutamate</text>
        <dbReference type="Rhea" id="RHEA:19737"/>
        <dbReference type="ChEBI" id="CHEBI:15377"/>
        <dbReference type="ChEBI" id="CHEBI:29985"/>
        <dbReference type="ChEBI" id="CHEBI:58800"/>
        <dbReference type="ChEBI" id="CHEBI:59888"/>
        <dbReference type="EC" id="3.5.1.94"/>
    </reaction>
</comment>
<comment type="caution">
    <text evidence="6">The sequence shown here is derived from an EMBL/GenBank/DDBJ whole genome shotgun (WGS) entry which is preliminary data.</text>
</comment>
<evidence type="ECO:0000256" key="5">
    <source>
        <dbReference type="ARBA" id="ARBA00066788"/>
    </source>
</evidence>
<dbReference type="Proteomes" id="UP000572377">
    <property type="component" value="Unassembled WGS sequence"/>
</dbReference>
<comment type="pathway">
    <text evidence="4">Amine and polyamine degradation; putrescine degradation; 4-aminobutanoate from putrescine: step 4/4.</text>
</comment>
<dbReference type="CDD" id="cd01745">
    <property type="entry name" value="GATase1_2"/>
    <property type="match status" value="1"/>
</dbReference>
<keyword evidence="7" id="KW-1185">Reference proteome</keyword>
<evidence type="ECO:0000256" key="2">
    <source>
        <dbReference type="ARBA" id="ARBA00052718"/>
    </source>
</evidence>
<dbReference type="GO" id="GO:0033969">
    <property type="term" value="F:gamma-glutamyl-gamma-aminobutyrate hydrolase activity"/>
    <property type="evidence" value="ECO:0007669"/>
    <property type="project" value="UniProtKB-EC"/>
</dbReference>
<dbReference type="InterPro" id="IPR011697">
    <property type="entry name" value="Peptidase_C26"/>
</dbReference>
<dbReference type="EC" id="3.5.1.94" evidence="5"/>
<evidence type="ECO:0000256" key="1">
    <source>
        <dbReference type="ARBA" id="ARBA00011083"/>
    </source>
</evidence>
<evidence type="ECO:0000256" key="4">
    <source>
        <dbReference type="ARBA" id="ARBA00060634"/>
    </source>
</evidence>
<dbReference type="Pfam" id="PF07722">
    <property type="entry name" value="Peptidase_C26"/>
    <property type="match status" value="1"/>
</dbReference>
<comment type="similarity">
    <text evidence="1">Belongs to the peptidase C26 family.</text>
</comment>
<evidence type="ECO:0000313" key="6">
    <source>
        <dbReference type="EMBL" id="NNU80046.1"/>
    </source>
</evidence>
<accession>A0A849L184</accession>
<sequence length="252" mass="27075">MARPVVGIIGNRHMVNDEYPAQAVGLSNLEAVAQVADALPLMIPAVPDLVDIAHLLDVVDGIVLTGGRPNVHPSHYGHEETEKHGSFDLDRDAVALGLIHACVDRGVPILGICRGFQEFNVAYGGTLHPEIRELPGRMNHRMPTTGALADKFTNRHAVHLTPGGLFARLFGADVIEVNTLHGQGIETPGTRIVIEGHAPDGTPEALHVKGAPNFAMAVQWHPEWQAGIDPVSRPLFQAFGTAMRKDALRRAG</sequence>
<dbReference type="GO" id="GO:0005829">
    <property type="term" value="C:cytosol"/>
    <property type="evidence" value="ECO:0007669"/>
    <property type="project" value="TreeGrafter"/>
</dbReference>
<dbReference type="SUPFAM" id="SSF52317">
    <property type="entry name" value="Class I glutamine amidotransferase-like"/>
    <property type="match status" value="1"/>
</dbReference>
<dbReference type="EMBL" id="JABFBC010000001">
    <property type="protein sequence ID" value="NNU80046.1"/>
    <property type="molecule type" value="Genomic_DNA"/>
</dbReference>
<evidence type="ECO:0000256" key="3">
    <source>
        <dbReference type="ARBA" id="ARBA00055068"/>
    </source>
</evidence>
<dbReference type="InterPro" id="IPR044668">
    <property type="entry name" value="PuuD-like"/>
</dbReference>
<dbReference type="RefSeq" id="WP_171323486.1">
    <property type="nucleotide sequence ID" value="NZ_JABFBC010000001.1"/>
</dbReference>
<gene>
    <name evidence="6" type="ORF">HMH01_06295</name>
</gene>
<comment type="function">
    <text evidence="3">Involved in the breakdown of putrescine via hydrolysis of the gamma-glutamyl linkage of gamma-glutamyl-gamma-aminobutyrate.</text>
</comment>
<organism evidence="6 7">
    <name type="scientific">Halovulum dunhuangense</name>
    <dbReference type="NCBI Taxonomy" id="1505036"/>
    <lineage>
        <taxon>Bacteria</taxon>
        <taxon>Pseudomonadati</taxon>
        <taxon>Pseudomonadota</taxon>
        <taxon>Alphaproteobacteria</taxon>
        <taxon>Rhodobacterales</taxon>
        <taxon>Paracoccaceae</taxon>
        <taxon>Halovulum</taxon>
    </lineage>
</organism>
<dbReference type="PROSITE" id="PS51273">
    <property type="entry name" value="GATASE_TYPE_1"/>
    <property type="match status" value="1"/>
</dbReference>
<dbReference type="FunFam" id="3.40.50.880:FF:000030">
    <property type="entry name" value="Gamma-glutamyl-gamma-aminobutyrate hydrolase PuuD"/>
    <property type="match status" value="1"/>
</dbReference>
<dbReference type="PANTHER" id="PTHR43235:SF1">
    <property type="entry name" value="GLUTAMINE AMIDOTRANSFERASE PB2B2.05-RELATED"/>
    <property type="match status" value="1"/>
</dbReference>
<dbReference type="GO" id="GO:0006598">
    <property type="term" value="P:polyamine catabolic process"/>
    <property type="evidence" value="ECO:0007669"/>
    <property type="project" value="TreeGrafter"/>
</dbReference>
<dbReference type="InterPro" id="IPR029062">
    <property type="entry name" value="Class_I_gatase-like"/>
</dbReference>
<dbReference type="PANTHER" id="PTHR43235">
    <property type="entry name" value="GLUTAMINE AMIDOTRANSFERASE PB2B2.05-RELATED"/>
    <property type="match status" value="1"/>
</dbReference>